<keyword evidence="3" id="KW-1185">Reference proteome</keyword>
<accession>A0A0D8HHR4</accession>
<sequence>MENSRERPRESRRLKPTWTGFTMGTDALPVPITYPVGLWWGQVLRSKFAVVSPDVGAAPSIGTVGDSFDNAMAESAMGIFKTELHRNPAVLADNGGHWKGLDDLEIATCAWVPWFNEERLLGELDYRTPSEVEDDYRVNSQTKVA</sequence>
<dbReference type="PATRIC" id="fig|1280514.3.peg.2214"/>
<dbReference type="AlphaFoldDB" id="A0A0D8HHR4"/>
<dbReference type="Proteomes" id="UP000032360">
    <property type="component" value="Unassembled WGS sequence"/>
</dbReference>
<dbReference type="GO" id="GO:0015074">
    <property type="term" value="P:DNA integration"/>
    <property type="evidence" value="ECO:0007669"/>
    <property type="project" value="InterPro"/>
</dbReference>
<dbReference type="InterPro" id="IPR001584">
    <property type="entry name" value="Integrase_cat-core"/>
</dbReference>
<feature type="domain" description="Integrase catalytic" evidence="1">
    <location>
        <begin position="58"/>
        <end position="129"/>
    </location>
</feature>
<reference evidence="2 3" key="1">
    <citation type="submission" date="2015-01" db="EMBL/GenBank/DDBJ databases">
        <title>Draft genome of the acidophilic iron oxidizer Acidithrix ferrooxidans strain Py-F3.</title>
        <authorList>
            <person name="Poehlein A."/>
            <person name="Eisen S."/>
            <person name="Schloemann M."/>
            <person name="Johnson B.D."/>
            <person name="Daniel R."/>
            <person name="Muehling M."/>
        </authorList>
    </citation>
    <scope>NUCLEOTIDE SEQUENCE [LARGE SCALE GENOMIC DNA]</scope>
    <source>
        <strain evidence="2 3">Py-F3</strain>
    </source>
</reference>
<dbReference type="Pfam" id="PF13683">
    <property type="entry name" value="rve_3"/>
    <property type="match status" value="1"/>
</dbReference>
<proteinExistence type="predicted"/>
<evidence type="ECO:0000313" key="2">
    <source>
        <dbReference type="EMBL" id="KJF17453.1"/>
    </source>
</evidence>
<protein>
    <recommendedName>
        <fullName evidence="1">Integrase catalytic domain-containing protein</fullName>
    </recommendedName>
</protein>
<name>A0A0D8HHR4_9ACTN</name>
<gene>
    <name evidence="2" type="ORF">AXFE_16890</name>
</gene>
<comment type="caution">
    <text evidence="2">The sequence shown here is derived from an EMBL/GenBank/DDBJ whole genome shotgun (WGS) entry which is preliminary data.</text>
</comment>
<dbReference type="EMBL" id="JXYS01000041">
    <property type="protein sequence ID" value="KJF17453.1"/>
    <property type="molecule type" value="Genomic_DNA"/>
</dbReference>
<evidence type="ECO:0000259" key="1">
    <source>
        <dbReference type="Pfam" id="PF13683"/>
    </source>
</evidence>
<dbReference type="STRING" id="1280514.AXFE_16890"/>
<evidence type="ECO:0000313" key="3">
    <source>
        <dbReference type="Proteomes" id="UP000032360"/>
    </source>
</evidence>
<organism evidence="2 3">
    <name type="scientific">Acidithrix ferrooxidans</name>
    <dbReference type="NCBI Taxonomy" id="1280514"/>
    <lineage>
        <taxon>Bacteria</taxon>
        <taxon>Bacillati</taxon>
        <taxon>Actinomycetota</taxon>
        <taxon>Acidimicrobiia</taxon>
        <taxon>Acidimicrobiales</taxon>
        <taxon>Acidimicrobiaceae</taxon>
        <taxon>Acidithrix</taxon>
    </lineage>
</organism>